<organism evidence="2 3">
    <name type="scientific">Silvimonas terrae</name>
    <dbReference type="NCBI Taxonomy" id="300266"/>
    <lineage>
        <taxon>Bacteria</taxon>
        <taxon>Pseudomonadati</taxon>
        <taxon>Pseudomonadota</taxon>
        <taxon>Betaproteobacteria</taxon>
        <taxon>Neisseriales</taxon>
        <taxon>Chitinibacteraceae</taxon>
        <taxon>Silvimonas</taxon>
    </lineage>
</organism>
<sequence length="84" mass="9246">MSLAIRLRNVFNTVLELDGKTTDADLRYQETPGWDSLGAVLLISAMEDEFHVQIGTNQALQIDTFDAAVKLLRGLGVQDQTPCP</sequence>
<dbReference type="InterPro" id="IPR036736">
    <property type="entry name" value="ACP-like_sf"/>
</dbReference>
<gene>
    <name evidence="2" type="ORF">HNQ50_001668</name>
</gene>
<dbReference type="SUPFAM" id="SSF47336">
    <property type="entry name" value="ACP-like"/>
    <property type="match status" value="1"/>
</dbReference>
<reference evidence="2 3" key="1">
    <citation type="submission" date="2020-08" db="EMBL/GenBank/DDBJ databases">
        <title>Genomic Encyclopedia of Type Strains, Phase IV (KMG-IV): sequencing the most valuable type-strain genomes for metagenomic binning, comparative biology and taxonomic classification.</title>
        <authorList>
            <person name="Goeker M."/>
        </authorList>
    </citation>
    <scope>NUCLEOTIDE SEQUENCE [LARGE SCALE GENOMIC DNA]</scope>
    <source>
        <strain evidence="2 3">DSM 18233</strain>
    </source>
</reference>
<dbReference type="EMBL" id="JACHHN010000003">
    <property type="protein sequence ID" value="MBB5190945.1"/>
    <property type="molecule type" value="Genomic_DNA"/>
</dbReference>
<protein>
    <submittedName>
        <fullName evidence="2">Acyl carrier protein</fullName>
    </submittedName>
</protein>
<dbReference type="PROSITE" id="PS50075">
    <property type="entry name" value="CARRIER"/>
    <property type="match status" value="1"/>
</dbReference>
<comment type="caution">
    <text evidence="2">The sequence shown here is derived from an EMBL/GenBank/DDBJ whole genome shotgun (WGS) entry which is preliminary data.</text>
</comment>
<dbReference type="RefSeq" id="WP_184099440.1">
    <property type="nucleotide sequence ID" value="NZ_JACHHN010000003.1"/>
</dbReference>
<name>A0A840RC67_9NEIS</name>
<evidence type="ECO:0000313" key="3">
    <source>
        <dbReference type="Proteomes" id="UP000543030"/>
    </source>
</evidence>
<dbReference type="AlphaFoldDB" id="A0A840RC67"/>
<dbReference type="Gene3D" id="1.10.1200.10">
    <property type="entry name" value="ACP-like"/>
    <property type="match status" value="1"/>
</dbReference>
<evidence type="ECO:0000259" key="1">
    <source>
        <dbReference type="PROSITE" id="PS50075"/>
    </source>
</evidence>
<keyword evidence="3" id="KW-1185">Reference proteome</keyword>
<dbReference type="InterPro" id="IPR009081">
    <property type="entry name" value="PP-bd_ACP"/>
</dbReference>
<dbReference type="Pfam" id="PF00550">
    <property type="entry name" value="PP-binding"/>
    <property type="match status" value="1"/>
</dbReference>
<proteinExistence type="predicted"/>
<dbReference type="Proteomes" id="UP000543030">
    <property type="component" value="Unassembled WGS sequence"/>
</dbReference>
<accession>A0A840RC67</accession>
<evidence type="ECO:0000313" key="2">
    <source>
        <dbReference type="EMBL" id="MBB5190945.1"/>
    </source>
</evidence>
<feature type="domain" description="Carrier" evidence="1">
    <location>
        <begin position="1"/>
        <end position="76"/>
    </location>
</feature>